<proteinExistence type="inferred from homology"/>
<protein>
    <recommendedName>
        <fullName evidence="5">Monooxygenase</fullName>
    </recommendedName>
</protein>
<comment type="similarity">
    <text evidence="1">Belongs to the FAD-binding monooxygenase family.</text>
</comment>
<sequence>MQWLFGHVPGFMALVRFVVFCAAEHDLRGFFMTKAGARYRARREAQTASYMRKMAPEKYHGLLVPEFELGCKRRIFDPGYLRALHEPNVTLTDDPIVEVLPHAVRTKSGVTTETDVIVLATGYATNQFLSGIQVVGREGVTLDQHWRSFDGPEAYNCCALSEFPNFFMILGPNTATGHTSTIMGIENAINYSLRVLKPVLDGDATVVEIKREAEERYSKQLQQHLQKTVWLAGCRSWYTKETPDGRKWNAMTYPHSQGHYWYKCLFPVYRDWSYTVCPGVPVGGCHDILTLETSDDPQRRALAVPAQGTDDRHLAGPPCLSPGWGSRSPWGDVASVWAGPSAA</sequence>
<dbReference type="Proteomes" id="UP000019374">
    <property type="component" value="Unassembled WGS sequence"/>
</dbReference>
<feature type="signal peptide" evidence="2">
    <location>
        <begin position="1"/>
        <end position="23"/>
    </location>
</feature>
<organism evidence="3 4">
    <name type="scientific">Ophiocordyceps sinensis (strain Co18 / CGMCC 3.14243)</name>
    <name type="common">Yarsagumba caterpillar fungus</name>
    <name type="synonym">Hirsutella sinensis</name>
    <dbReference type="NCBI Taxonomy" id="911162"/>
    <lineage>
        <taxon>Eukaryota</taxon>
        <taxon>Fungi</taxon>
        <taxon>Dikarya</taxon>
        <taxon>Ascomycota</taxon>
        <taxon>Pezizomycotina</taxon>
        <taxon>Sordariomycetes</taxon>
        <taxon>Hypocreomycetidae</taxon>
        <taxon>Hypocreales</taxon>
        <taxon>Ophiocordycipitaceae</taxon>
        <taxon>Ophiocordyceps</taxon>
    </lineage>
</organism>
<dbReference type="PANTHER" id="PTHR42877">
    <property type="entry name" value="L-ORNITHINE N(5)-MONOOXYGENASE-RELATED"/>
    <property type="match status" value="1"/>
</dbReference>
<evidence type="ECO:0000256" key="1">
    <source>
        <dbReference type="ARBA" id="ARBA00010139"/>
    </source>
</evidence>
<reference evidence="3 4" key="1">
    <citation type="journal article" date="2013" name="Chin. Sci. Bull.">
        <title>Genome survey uncovers the secrets of sex and lifestyle in caterpillar fungus.</title>
        <authorList>
            <person name="Hu X."/>
            <person name="Zhang Y."/>
            <person name="Xiao G."/>
            <person name="Zheng P."/>
            <person name="Xia Y."/>
            <person name="Zhang X."/>
            <person name="St Leger R.J."/>
            <person name="Liu X."/>
            <person name="Wang C."/>
        </authorList>
    </citation>
    <scope>NUCLEOTIDE SEQUENCE [LARGE SCALE GENOMIC DNA]</scope>
    <source>
        <strain evidence="4">Co18 / CGMCC 3.14243</strain>
        <tissue evidence="3">Fruit-body</tissue>
    </source>
</reference>
<accession>T5AIU5</accession>
<dbReference type="PANTHER" id="PTHR42877:SF10">
    <property type="entry name" value="L-ORNITHINE N(5)-OXYGENASE"/>
    <property type="match status" value="1"/>
</dbReference>
<dbReference type="EMBL" id="KE652433">
    <property type="protein sequence ID" value="EQL01743.1"/>
    <property type="molecule type" value="Genomic_DNA"/>
</dbReference>
<dbReference type="eggNOG" id="KOG1399">
    <property type="taxonomic scope" value="Eukaryota"/>
</dbReference>
<dbReference type="HOGENOM" id="CLU_809168_0_0_1"/>
<evidence type="ECO:0008006" key="5">
    <source>
        <dbReference type="Google" id="ProtNLM"/>
    </source>
</evidence>
<keyword evidence="2" id="KW-0732">Signal</keyword>
<evidence type="ECO:0000313" key="3">
    <source>
        <dbReference type="EMBL" id="EQL01743.1"/>
    </source>
</evidence>
<evidence type="ECO:0000256" key="2">
    <source>
        <dbReference type="SAM" id="SignalP"/>
    </source>
</evidence>
<feature type="chain" id="PRO_5004596807" description="Monooxygenase" evidence="2">
    <location>
        <begin position="24"/>
        <end position="343"/>
    </location>
</feature>
<dbReference type="OrthoDB" id="74360at2759"/>
<dbReference type="InterPro" id="IPR051209">
    <property type="entry name" value="FAD-bind_Monooxygenase_sf"/>
</dbReference>
<dbReference type="Gene3D" id="3.50.50.60">
    <property type="entry name" value="FAD/NAD(P)-binding domain"/>
    <property type="match status" value="1"/>
</dbReference>
<name>T5AIU5_OPHSC</name>
<gene>
    <name evidence="3" type="ORF">OCS_02534</name>
</gene>
<evidence type="ECO:0000313" key="4">
    <source>
        <dbReference type="Proteomes" id="UP000019374"/>
    </source>
</evidence>
<dbReference type="SUPFAM" id="SSF51905">
    <property type="entry name" value="FAD/NAD(P)-binding domain"/>
    <property type="match status" value="1"/>
</dbReference>
<dbReference type="InterPro" id="IPR036188">
    <property type="entry name" value="FAD/NAD-bd_sf"/>
</dbReference>
<dbReference type="AlphaFoldDB" id="T5AIU5"/>